<organism evidence="2 3">
    <name type="scientific">Microbulbifer salipaludis</name>
    <dbReference type="NCBI Taxonomy" id="187980"/>
    <lineage>
        <taxon>Bacteria</taxon>
        <taxon>Pseudomonadati</taxon>
        <taxon>Pseudomonadota</taxon>
        <taxon>Gammaproteobacteria</taxon>
        <taxon>Cellvibrionales</taxon>
        <taxon>Microbulbiferaceae</taxon>
        <taxon>Microbulbifer</taxon>
    </lineage>
</organism>
<proteinExistence type="predicted"/>
<dbReference type="SUPFAM" id="SSF51735">
    <property type="entry name" value="NAD(P)-binding Rossmann-fold domains"/>
    <property type="match status" value="1"/>
</dbReference>
<dbReference type="InterPro" id="IPR000683">
    <property type="entry name" value="Gfo/Idh/MocA-like_OxRdtase_N"/>
</dbReference>
<comment type="caution">
    <text evidence="2">The sequence shown here is derived from an EMBL/GenBank/DDBJ whole genome shotgun (WGS) entry which is preliminary data.</text>
</comment>
<dbReference type="InterPro" id="IPR036291">
    <property type="entry name" value="NAD(P)-bd_dom_sf"/>
</dbReference>
<feature type="domain" description="Gfo/Idh/MocA-like oxidoreductase N-terminal" evidence="1">
    <location>
        <begin position="4"/>
        <end position="119"/>
    </location>
</feature>
<dbReference type="Gene3D" id="3.40.50.720">
    <property type="entry name" value="NAD(P)-binding Rossmann-like Domain"/>
    <property type="match status" value="1"/>
</dbReference>
<dbReference type="Gene3D" id="3.30.360.10">
    <property type="entry name" value="Dihydrodipicolinate Reductase, domain 2"/>
    <property type="match status" value="1"/>
</dbReference>
<evidence type="ECO:0000313" key="2">
    <source>
        <dbReference type="EMBL" id="MBN8430063.1"/>
    </source>
</evidence>
<gene>
    <name evidence="2" type="ORF">JF535_04260</name>
</gene>
<dbReference type="PANTHER" id="PTHR46368:SF4">
    <property type="entry name" value="OS10G0403700 PROTEIN"/>
    <property type="match status" value="1"/>
</dbReference>
<name>A0ABS3E4C4_9GAMM</name>
<dbReference type="EMBL" id="JAEKJR010000001">
    <property type="protein sequence ID" value="MBN8430063.1"/>
    <property type="molecule type" value="Genomic_DNA"/>
</dbReference>
<dbReference type="Proteomes" id="UP000664293">
    <property type="component" value="Unassembled WGS sequence"/>
</dbReference>
<accession>A0ABS3E4C4</accession>
<dbReference type="RefSeq" id="WP_206999443.1">
    <property type="nucleotide sequence ID" value="NZ_JAEKJR010000001.1"/>
</dbReference>
<dbReference type="Pfam" id="PF01408">
    <property type="entry name" value="GFO_IDH_MocA"/>
    <property type="match status" value="1"/>
</dbReference>
<evidence type="ECO:0000313" key="3">
    <source>
        <dbReference type="Proteomes" id="UP000664293"/>
    </source>
</evidence>
<dbReference type="SUPFAM" id="SSF55347">
    <property type="entry name" value="Glyceraldehyde-3-phosphate dehydrogenase-like, C-terminal domain"/>
    <property type="match status" value="1"/>
</dbReference>
<evidence type="ECO:0000259" key="1">
    <source>
        <dbReference type="Pfam" id="PF01408"/>
    </source>
</evidence>
<reference evidence="2 3" key="1">
    <citation type="submission" date="2020-12" db="EMBL/GenBank/DDBJ databases">
        <title>Oil enriched cultivation method for isolating marine PHA-producing bacteria.</title>
        <authorList>
            <person name="Zheng W."/>
            <person name="Yu S."/>
            <person name="Huang Y."/>
        </authorList>
    </citation>
    <scope>NUCLEOTIDE SEQUENCE [LARGE SCALE GENOMIC DNA]</scope>
    <source>
        <strain evidence="2 3">SN0-2</strain>
    </source>
</reference>
<keyword evidence="3" id="KW-1185">Reference proteome</keyword>
<sequence length="342" mass="37714">MSLIRFGVIGSGMIAAVVAKAIQQSANASLVAVASRRREKAQEFAAEHSVPMVFDDWRQLIQEDSVDAVYIATPTAGREEICLAALEAGKHLISEKPFISSDSVKRIAALASAKGLAFMDATHFTHHPRTQTVVEHQQAELGNVSRIRTSFFFPFMDRSNIRFDPAKEPTGAVGDMAWYSMRAIVEYMRPESPVKAMYGALRRDAQSGAVVGGAGLVEFSSGQTSSFDFGYDAGVCLMDLDIIGETGMIQLDDFVLDWKDGFAFSNPKHVTGFNLRQEMATPTEYRRVPTETAQPQVVHMVENFAAQVRQNDRERNQAVAHRAIETQELLDQFCVATGLQDN</sequence>
<protein>
    <submittedName>
        <fullName evidence="2">Gfo/Idh/MocA family oxidoreductase</fullName>
    </submittedName>
</protein>
<dbReference type="PANTHER" id="PTHR46368">
    <property type="match status" value="1"/>
</dbReference>